<proteinExistence type="predicted"/>
<evidence type="ECO:0000313" key="3">
    <source>
        <dbReference type="Proteomes" id="UP000676409"/>
    </source>
</evidence>
<keyword evidence="1" id="KW-0812">Transmembrane</keyword>
<keyword evidence="1" id="KW-1133">Transmembrane helix</keyword>
<protein>
    <submittedName>
        <fullName evidence="2">Uncharacterized protein</fullName>
    </submittedName>
</protein>
<evidence type="ECO:0000313" key="2">
    <source>
        <dbReference type="EMBL" id="QUD87059.1"/>
    </source>
</evidence>
<evidence type="ECO:0000256" key="1">
    <source>
        <dbReference type="SAM" id="Phobius"/>
    </source>
</evidence>
<name>A0A975IU17_9CAUL</name>
<dbReference type="KEGG" id="caul:KCG34_18610"/>
<dbReference type="AlphaFoldDB" id="A0A975IU17"/>
<dbReference type="EMBL" id="CP073078">
    <property type="protein sequence ID" value="QUD87059.1"/>
    <property type="molecule type" value="Genomic_DNA"/>
</dbReference>
<keyword evidence="3" id="KW-1185">Reference proteome</keyword>
<dbReference type="RefSeq" id="WP_211937111.1">
    <property type="nucleotide sequence ID" value="NZ_CP073078.1"/>
</dbReference>
<feature type="transmembrane region" description="Helical" evidence="1">
    <location>
        <begin position="41"/>
        <end position="63"/>
    </location>
</feature>
<accession>A0A975IU17</accession>
<reference evidence="2" key="1">
    <citation type="submission" date="2021-04" db="EMBL/GenBank/DDBJ databases">
        <title>The complete genome sequence of Caulobacter sp. S6.</title>
        <authorList>
            <person name="Tang Y."/>
            <person name="Ouyang W."/>
            <person name="Liu Q."/>
            <person name="Huang B."/>
            <person name="Guo Z."/>
            <person name="Lei P."/>
        </authorList>
    </citation>
    <scope>NUCLEOTIDE SEQUENCE</scope>
    <source>
        <strain evidence="2">S6</strain>
    </source>
</reference>
<keyword evidence="1" id="KW-0472">Membrane</keyword>
<dbReference type="Proteomes" id="UP000676409">
    <property type="component" value="Chromosome"/>
</dbReference>
<organism evidence="2 3">
    <name type="scientific">Phenylobacterium montanum</name>
    <dbReference type="NCBI Taxonomy" id="2823693"/>
    <lineage>
        <taxon>Bacteria</taxon>
        <taxon>Pseudomonadati</taxon>
        <taxon>Pseudomonadota</taxon>
        <taxon>Alphaproteobacteria</taxon>
        <taxon>Caulobacterales</taxon>
        <taxon>Caulobacteraceae</taxon>
        <taxon>Phenylobacterium</taxon>
    </lineage>
</organism>
<gene>
    <name evidence="2" type="ORF">KCG34_18610</name>
</gene>
<sequence length="70" mass="7507">MDFKVTAIVAAAALAATLFFGWRGARPPNLIKGPRMIPHRFLMVLSAAVLLLMLVHLVNLAGIHTGGTTR</sequence>